<protein>
    <submittedName>
        <fullName evidence="1">Uncharacterized protein</fullName>
    </submittedName>
</protein>
<organism evidence="1 2">
    <name type="scientific">Portunus trituberculatus</name>
    <name type="common">Swimming crab</name>
    <name type="synonym">Neptunus trituberculatus</name>
    <dbReference type="NCBI Taxonomy" id="210409"/>
    <lineage>
        <taxon>Eukaryota</taxon>
        <taxon>Metazoa</taxon>
        <taxon>Ecdysozoa</taxon>
        <taxon>Arthropoda</taxon>
        <taxon>Crustacea</taxon>
        <taxon>Multicrustacea</taxon>
        <taxon>Malacostraca</taxon>
        <taxon>Eumalacostraca</taxon>
        <taxon>Eucarida</taxon>
        <taxon>Decapoda</taxon>
        <taxon>Pleocyemata</taxon>
        <taxon>Brachyura</taxon>
        <taxon>Eubrachyura</taxon>
        <taxon>Portunoidea</taxon>
        <taxon>Portunidae</taxon>
        <taxon>Portuninae</taxon>
        <taxon>Portunus</taxon>
    </lineage>
</organism>
<dbReference type="Proteomes" id="UP000324222">
    <property type="component" value="Unassembled WGS sequence"/>
</dbReference>
<dbReference type="EMBL" id="VSRR010106448">
    <property type="protein sequence ID" value="MPC96559.1"/>
    <property type="molecule type" value="Genomic_DNA"/>
</dbReference>
<gene>
    <name evidence="1" type="ORF">E2C01_091823</name>
</gene>
<proteinExistence type="predicted"/>
<comment type="caution">
    <text evidence="1">The sequence shown here is derived from an EMBL/GenBank/DDBJ whole genome shotgun (WGS) entry which is preliminary data.</text>
</comment>
<keyword evidence="2" id="KW-1185">Reference proteome</keyword>
<dbReference type="AlphaFoldDB" id="A0A5B7JP04"/>
<name>A0A5B7JP04_PORTR</name>
<sequence length="65" mass="7312">MRVHMIEATPIKSVRRDWNLLLGGREKLGMEYLPFPLPAERREVVSVAQQQVGCQSVCNVSGQAM</sequence>
<reference evidence="1 2" key="1">
    <citation type="submission" date="2019-05" db="EMBL/GenBank/DDBJ databases">
        <title>Another draft genome of Portunus trituberculatus and its Hox gene families provides insights of decapod evolution.</title>
        <authorList>
            <person name="Jeong J.-H."/>
            <person name="Song I."/>
            <person name="Kim S."/>
            <person name="Choi T."/>
            <person name="Kim D."/>
            <person name="Ryu S."/>
            <person name="Kim W."/>
        </authorList>
    </citation>
    <scope>NUCLEOTIDE SEQUENCE [LARGE SCALE GENOMIC DNA]</scope>
    <source>
        <tissue evidence="1">Muscle</tissue>
    </source>
</reference>
<evidence type="ECO:0000313" key="2">
    <source>
        <dbReference type="Proteomes" id="UP000324222"/>
    </source>
</evidence>
<evidence type="ECO:0000313" key="1">
    <source>
        <dbReference type="EMBL" id="MPC96559.1"/>
    </source>
</evidence>
<accession>A0A5B7JP04</accession>